<comment type="caution">
    <text evidence="6">The sequence shown here is derived from an EMBL/GenBank/DDBJ whole genome shotgun (WGS) entry which is preliminary data.</text>
</comment>
<name>A0A1R2B1B9_9CILI</name>
<dbReference type="InterPro" id="IPR050143">
    <property type="entry name" value="TRIM/RBCC"/>
</dbReference>
<dbReference type="SUPFAM" id="SSF57845">
    <property type="entry name" value="B-box zinc-binding domain"/>
    <property type="match status" value="1"/>
</dbReference>
<gene>
    <name evidence="6" type="ORF">SteCoe_31429</name>
</gene>
<dbReference type="PROSITE" id="PS00518">
    <property type="entry name" value="ZF_RING_1"/>
    <property type="match status" value="1"/>
</dbReference>
<dbReference type="Proteomes" id="UP000187209">
    <property type="component" value="Unassembled WGS sequence"/>
</dbReference>
<proteinExistence type="predicted"/>
<dbReference type="Pfam" id="PF13445">
    <property type="entry name" value="zf-RING_UBOX"/>
    <property type="match status" value="1"/>
</dbReference>
<dbReference type="AlphaFoldDB" id="A0A1R2B1B9"/>
<dbReference type="EMBL" id="MPUH01001075">
    <property type="protein sequence ID" value="OMJ70574.1"/>
    <property type="molecule type" value="Genomic_DNA"/>
</dbReference>
<evidence type="ECO:0000256" key="3">
    <source>
        <dbReference type="ARBA" id="ARBA00022833"/>
    </source>
</evidence>
<evidence type="ECO:0000256" key="2">
    <source>
        <dbReference type="ARBA" id="ARBA00022771"/>
    </source>
</evidence>
<evidence type="ECO:0000313" key="6">
    <source>
        <dbReference type="EMBL" id="OMJ70574.1"/>
    </source>
</evidence>
<keyword evidence="7" id="KW-1185">Reference proteome</keyword>
<dbReference type="OrthoDB" id="9909179at2759"/>
<dbReference type="InterPro" id="IPR001841">
    <property type="entry name" value="Znf_RING"/>
</dbReference>
<dbReference type="InterPro" id="IPR027370">
    <property type="entry name" value="Znf-RING_euk"/>
</dbReference>
<evidence type="ECO:0000259" key="5">
    <source>
        <dbReference type="PROSITE" id="PS50089"/>
    </source>
</evidence>
<reference evidence="6 7" key="1">
    <citation type="submission" date="2016-11" db="EMBL/GenBank/DDBJ databases">
        <title>The macronuclear genome of Stentor coeruleus: a giant cell with tiny introns.</title>
        <authorList>
            <person name="Slabodnick M."/>
            <person name="Ruby J.G."/>
            <person name="Reiff S.B."/>
            <person name="Swart E.C."/>
            <person name="Gosai S."/>
            <person name="Prabakaran S."/>
            <person name="Witkowska E."/>
            <person name="Larue G.E."/>
            <person name="Fisher S."/>
            <person name="Freeman R.M."/>
            <person name="Gunawardena J."/>
            <person name="Chu W."/>
            <person name="Stover N.A."/>
            <person name="Gregory B.D."/>
            <person name="Nowacki M."/>
            <person name="Derisi J."/>
            <person name="Roy S.W."/>
            <person name="Marshall W.F."/>
            <person name="Sood P."/>
        </authorList>
    </citation>
    <scope>NUCLEOTIDE SEQUENCE [LARGE SCALE GENOMIC DNA]</scope>
    <source>
        <strain evidence="6">WM001</strain>
    </source>
</reference>
<accession>A0A1R2B1B9</accession>
<organism evidence="6 7">
    <name type="scientific">Stentor coeruleus</name>
    <dbReference type="NCBI Taxonomy" id="5963"/>
    <lineage>
        <taxon>Eukaryota</taxon>
        <taxon>Sar</taxon>
        <taxon>Alveolata</taxon>
        <taxon>Ciliophora</taxon>
        <taxon>Postciliodesmatophora</taxon>
        <taxon>Heterotrichea</taxon>
        <taxon>Heterotrichida</taxon>
        <taxon>Stentoridae</taxon>
        <taxon>Stentor</taxon>
    </lineage>
</organism>
<keyword evidence="3" id="KW-0862">Zinc</keyword>
<dbReference type="SUPFAM" id="SSF57850">
    <property type="entry name" value="RING/U-box"/>
    <property type="match status" value="1"/>
</dbReference>
<evidence type="ECO:0000256" key="1">
    <source>
        <dbReference type="ARBA" id="ARBA00022723"/>
    </source>
</evidence>
<keyword evidence="1" id="KW-0479">Metal-binding</keyword>
<dbReference type="InterPro" id="IPR017907">
    <property type="entry name" value="Znf_RING_CS"/>
</dbReference>
<protein>
    <recommendedName>
        <fullName evidence="5">RING-type domain-containing protein</fullName>
    </recommendedName>
</protein>
<dbReference type="InterPro" id="IPR013083">
    <property type="entry name" value="Znf_RING/FYVE/PHD"/>
</dbReference>
<sequence length="343" mass="39402">MVKSKKLTQCHKEKKKTTTIEQFEKLLKGRLENTSLQIHENMKRGRATMTQLNKNRLKLKSSDLPISPCYLCPLCTKMYNTVSLEPILLPCGHSICRPCLLNLKHSLFSGNCPFDSKEFYYIEGLLPVNYALLNSSMDPFSHICPSHRLSVLGFCIDDWSLMCGKCFFSHNTHDCIELDSLMADELAEKQLMKVKILEEKLKKMLIAWEVYKDLIAKNEEIIKDIISSHAKNVRKIESELILEIHSRTDKIIQCILEYQEIIVAKAADNAKDVIECIKYHLNCTESLKGMFSLLDICEKLSLYINQGVEYSVPVEIVMKDIMMRFDEEINYRDLILGGTCGTT</sequence>
<feature type="domain" description="RING-type" evidence="5">
    <location>
        <begin position="72"/>
        <end position="116"/>
    </location>
</feature>
<evidence type="ECO:0000313" key="7">
    <source>
        <dbReference type="Proteomes" id="UP000187209"/>
    </source>
</evidence>
<evidence type="ECO:0000256" key="4">
    <source>
        <dbReference type="PROSITE-ProRule" id="PRU00175"/>
    </source>
</evidence>
<dbReference type="SMART" id="SM00184">
    <property type="entry name" value="RING"/>
    <property type="match status" value="1"/>
</dbReference>
<dbReference type="GO" id="GO:0008270">
    <property type="term" value="F:zinc ion binding"/>
    <property type="evidence" value="ECO:0007669"/>
    <property type="project" value="UniProtKB-KW"/>
</dbReference>
<dbReference type="Gene3D" id="3.30.40.10">
    <property type="entry name" value="Zinc/RING finger domain, C3HC4 (zinc finger)"/>
    <property type="match status" value="1"/>
</dbReference>
<keyword evidence="2 4" id="KW-0863">Zinc-finger</keyword>
<dbReference type="PANTHER" id="PTHR24103">
    <property type="entry name" value="E3 UBIQUITIN-PROTEIN LIGASE TRIM"/>
    <property type="match status" value="1"/>
</dbReference>
<dbReference type="PROSITE" id="PS50089">
    <property type="entry name" value="ZF_RING_2"/>
    <property type="match status" value="1"/>
</dbReference>